<dbReference type="RefSeq" id="WP_301199699.1">
    <property type="nucleotide sequence ID" value="NZ_JAPDPI010000022.1"/>
</dbReference>
<keyword evidence="5" id="KW-0804">Transcription</keyword>
<dbReference type="Gene3D" id="3.40.50.2300">
    <property type="match status" value="1"/>
</dbReference>
<keyword evidence="7" id="KW-0175">Coiled coil</keyword>
<dbReference type="AlphaFoldDB" id="A0AAE3MFZ8"/>
<dbReference type="InterPro" id="IPR001789">
    <property type="entry name" value="Sig_transdc_resp-reg_receiver"/>
</dbReference>
<evidence type="ECO:0000256" key="5">
    <source>
        <dbReference type="ARBA" id="ARBA00023163"/>
    </source>
</evidence>
<protein>
    <submittedName>
        <fullName evidence="10">Sigma-54 dependent transcriptional regulator</fullName>
    </submittedName>
</protein>
<dbReference type="InterPro" id="IPR009057">
    <property type="entry name" value="Homeodomain-like_sf"/>
</dbReference>
<dbReference type="GO" id="GO:0005524">
    <property type="term" value="F:ATP binding"/>
    <property type="evidence" value="ECO:0007669"/>
    <property type="project" value="UniProtKB-KW"/>
</dbReference>
<dbReference type="InterPro" id="IPR002197">
    <property type="entry name" value="HTH_Fis"/>
</dbReference>
<dbReference type="InterPro" id="IPR027417">
    <property type="entry name" value="P-loop_NTPase"/>
</dbReference>
<evidence type="ECO:0000256" key="7">
    <source>
        <dbReference type="SAM" id="Coils"/>
    </source>
</evidence>
<dbReference type="InterPro" id="IPR025662">
    <property type="entry name" value="Sigma_54_int_dom_ATP-bd_1"/>
</dbReference>
<dbReference type="PROSITE" id="PS50110">
    <property type="entry name" value="RESPONSE_REGULATORY"/>
    <property type="match status" value="1"/>
</dbReference>
<dbReference type="CDD" id="cd00009">
    <property type="entry name" value="AAA"/>
    <property type="match status" value="1"/>
</dbReference>
<keyword evidence="6" id="KW-0597">Phosphoprotein</keyword>
<dbReference type="FunFam" id="3.40.50.300:FF:000006">
    <property type="entry name" value="DNA-binding transcriptional regulator NtrC"/>
    <property type="match status" value="1"/>
</dbReference>
<dbReference type="InterPro" id="IPR011006">
    <property type="entry name" value="CheY-like_superfamily"/>
</dbReference>
<evidence type="ECO:0000256" key="6">
    <source>
        <dbReference type="PROSITE-ProRule" id="PRU00169"/>
    </source>
</evidence>
<dbReference type="Gene3D" id="3.40.50.300">
    <property type="entry name" value="P-loop containing nucleotide triphosphate hydrolases"/>
    <property type="match status" value="1"/>
</dbReference>
<dbReference type="SMART" id="SM00448">
    <property type="entry name" value="REC"/>
    <property type="match status" value="1"/>
</dbReference>
<dbReference type="Pfam" id="PF25601">
    <property type="entry name" value="AAA_lid_14"/>
    <property type="match status" value="1"/>
</dbReference>
<dbReference type="InterPro" id="IPR003593">
    <property type="entry name" value="AAA+_ATPase"/>
</dbReference>
<gene>
    <name evidence="10" type="ORF">OM074_11885</name>
</gene>
<dbReference type="SMART" id="SM00382">
    <property type="entry name" value="AAA"/>
    <property type="match status" value="1"/>
</dbReference>
<dbReference type="SUPFAM" id="SSF52540">
    <property type="entry name" value="P-loop containing nucleoside triphosphate hydrolases"/>
    <property type="match status" value="1"/>
</dbReference>
<dbReference type="Gene3D" id="1.10.10.60">
    <property type="entry name" value="Homeodomain-like"/>
    <property type="match status" value="1"/>
</dbReference>
<proteinExistence type="predicted"/>
<dbReference type="SUPFAM" id="SSF52172">
    <property type="entry name" value="CheY-like"/>
    <property type="match status" value="1"/>
</dbReference>
<feature type="coiled-coil region" evidence="7">
    <location>
        <begin position="106"/>
        <end position="139"/>
    </location>
</feature>
<dbReference type="EMBL" id="JAPDPI010000022">
    <property type="protein sequence ID" value="MCW3806327.1"/>
    <property type="molecule type" value="Genomic_DNA"/>
</dbReference>
<keyword evidence="3" id="KW-0805">Transcription regulation</keyword>
<name>A0AAE3MFZ8_9BACT</name>
<dbReference type="Pfam" id="PF00158">
    <property type="entry name" value="Sigma54_activat"/>
    <property type="match status" value="1"/>
</dbReference>
<evidence type="ECO:0000259" key="8">
    <source>
        <dbReference type="PROSITE" id="PS50045"/>
    </source>
</evidence>
<dbReference type="GO" id="GO:0043565">
    <property type="term" value="F:sequence-specific DNA binding"/>
    <property type="evidence" value="ECO:0007669"/>
    <property type="project" value="InterPro"/>
</dbReference>
<dbReference type="InterPro" id="IPR058031">
    <property type="entry name" value="AAA_lid_NorR"/>
</dbReference>
<dbReference type="SUPFAM" id="SSF46689">
    <property type="entry name" value="Homeodomain-like"/>
    <property type="match status" value="1"/>
</dbReference>
<dbReference type="PROSITE" id="PS00675">
    <property type="entry name" value="SIGMA54_INTERACT_1"/>
    <property type="match status" value="1"/>
</dbReference>
<dbReference type="Pfam" id="PF02954">
    <property type="entry name" value="HTH_8"/>
    <property type="match status" value="1"/>
</dbReference>
<evidence type="ECO:0000259" key="9">
    <source>
        <dbReference type="PROSITE" id="PS50110"/>
    </source>
</evidence>
<dbReference type="PANTHER" id="PTHR32071">
    <property type="entry name" value="TRANSCRIPTIONAL REGULATORY PROTEIN"/>
    <property type="match status" value="1"/>
</dbReference>
<feature type="domain" description="Sigma-54 factor interaction" evidence="8">
    <location>
        <begin position="167"/>
        <end position="395"/>
    </location>
</feature>
<comment type="caution">
    <text evidence="10">The sequence shown here is derived from an EMBL/GenBank/DDBJ whole genome shotgun (WGS) entry which is preliminary data.</text>
</comment>
<dbReference type="InterPro" id="IPR025944">
    <property type="entry name" value="Sigma_54_int_dom_CS"/>
</dbReference>
<dbReference type="PROSITE" id="PS50045">
    <property type="entry name" value="SIGMA54_INTERACT_4"/>
    <property type="match status" value="1"/>
</dbReference>
<keyword evidence="1" id="KW-0547">Nucleotide-binding</keyword>
<dbReference type="PRINTS" id="PR01590">
    <property type="entry name" value="HTHFIS"/>
</dbReference>
<reference evidence="10" key="1">
    <citation type="submission" date="2022-10" db="EMBL/GenBank/DDBJ databases">
        <authorList>
            <person name="Yu W.X."/>
        </authorList>
    </citation>
    <scope>NUCLEOTIDE SEQUENCE</scope>
    <source>
        <strain evidence="10">D04</strain>
    </source>
</reference>
<keyword evidence="4" id="KW-0238">DNA-binding</keyword>
<keyword evidence="2" id="KW-0067">ATP-binding</keyword>
<dbReference type="InterPro" id="IPR025943">
    <property type="entry name" value="Sigma_54_int_dom_ATP-bd_2"/>
</dbReference>
<dbReference type="GO" id="GO:0006355">
    <property type="term" value="P:regulation of DNA-templated transcription"/>
    <property type="evidence" value="ECO:0007669"/>
    <property type="project" value="InterPro"/>
</dbReference>
<dbReference type="PROSITE" id="PS00676">
    <property type="entry name" value="SIGMA54_INTERACT_2"/>
    <property type="match status" value="1"/>
</dbReference>
<evidence type="ECO:0000256" key="4">
    <source>
        <dbReference type="ARBA" id="ARBA00023125"/>
    </source>
</evidence>
<accession>A0AAE3MFZ8</accession>
<feature type="domain" description="Response regulatory" evidence="9">
    <location>
        <begin position="2"/>
        <end position="117"/>
    </location>
</feature>
<dbReference type="GO" id="GO:0000160">
    <property type="term" value="P:phosphorelay signal transduction system"/>
    <property type="evidence" value="ECO:0007669"/>
    <property type="project" value="InterPro"/>
</dbReference>
<keyword evidence="11" id="KW-1185">Reference proteome</keyword>
<dbReference type="Pfam" id="PF00072">
    <property type="entry name" value="Response_reg"/>
    <property type="match status" value="1"/>
</dbReference>
<evidence type="ECO:0000256" key="2">
    <source>
        <dbReference type="ARBA" id="ARBA00022840"/>
    </source>
</evidence>
<dbReference type="CDD" id="cd17536">
    <property type="entry name" value="REC_YesN-like"/>
    <property type="match status" value="1"/>
</dbReference>
<evidence type="ECO:0000313" key="11">
    <source>
        <dbReference type="Proteomes" id="UP001207408"/>
    </source>
</evidence>
<evidence type="ECO:0000256" key="3">
    <source>
        <dbReference type="ARBA" id="ARBA00023015"/>
    </source>
</evidence>
<dbReference type="Gene3D" id="1.10.8.60">
    <property type="match status" value="1"/>
</dbReference>
<dbReference type="PROSITE" id="PS00688">
    <property type="entry name" value="SIGMA54_INTERACT_3"/>
    <property type="match status" value="1"/>
</dbReference>
<feature type="modified residue" description="4-aspartylphosphate" evidence="6">
    <location>
        <position position="52"/>
    </location>
</feature>
<evidence type="ECO:0000256" key="1">
    <source>
        <dbReference type="ARBA" id="ARBA00022741"/>
    </source>
</evidence>
<dbReference type="Proteomes" id="UP001207408">
    <property type="component" value="Unassembled WGS sequence"/>
</dbReference>
<sequence>MKVLVVDDDDLSRDSIVQFLTENLNYDVIPAKDGNEAIGLFKKNTTPVVITDMKMPGLTGIELLKEIKNINPDTEVIIMTGFGDMKSSIEALRYGANDYLLKPVNIEELAATLKKIEDYLKLQEENQLLKSTINTKEIESKEKTAQIKAMRSTIQQYSSSGDIGIFSSSMQNIVNLCNNFHNERDIPILIQGETGTGKEVIAKLIHNGINNTNSSAFVPVNCAAIASHLFESELFGYAEGAFTGAKKTGAAGKFELAQGGTIFLDEIGELPLSFQPKLLRALQEREIYRVGGDKLIKLDVRFIFATNRNLNEMVEKNEFRSDLFFRMNLGQINIPPLCDRKDDIIPLAQMFLEKYAQKRKKAFKFISEDARKIMHQYNWPGNVRELQNTIERIVLLYNEEILTSHHINYLISNSTETPIIGNVLKNGRVNLPDDFLYLEDLETEIVSKALKKFNNNKTHVAEYLGISRSALRSRINKLTK</sequence>
<organism evidence="10 11">
    <name type="scientific">Plebeiibacterium marinum</name>
    <dbReference type="NCBI Taxonomy" id="2992111"/>
    <lineage>
        <taxon>Bacteria</taxon>
        <taxon>Pseudomonadati</taxon>
        <taxon>Bacteroidota</taxon>
        <taxon>Bacteroidia</taxon>
        <taxon>Marinilabiliales</taxon>
        <taxon>Marinilabiliaceae</taxon>
        <taxon>Plebeiibacterium</taxon>
    </lineage>
</organism>
<evidence type="ECO:0000313" key="10">
    <source>
        <dbReference type="EMBL" id="MCW3806327.1"/>
    </source>
</evidence>
<dbReference type="InterPro" id="IPR002078">
    <property type="entry name" value="Sigma_54_int"/>
</dbReference>